<dbReference type="Proteomes" id="UP000265715">
    <property type="component" value="Unassembled WGS sequence"/>
</dbReference>
<dbReference type="RefSeq" id="WP_147372701.1">
    <property type="nucleotide sequence ID" value="NZ_QXDL01000085.1"/>
</dbReference>
<proteinExistence type="predicted"/>
<evidence type="ECO:0000313" key="1">
    <source>
        <dbReference type="EMBL" id="RIH83772.1"/>
    </source>
</evidence>
<dbReference type="AlphaFoldDB" id="A0A399EMS3"/>
<gene>
    <name evidence="1" type="ORF">Mterra_02184</name>
</gene>
<accession>A0A399EMS3</accession>
<dbReference type="OrthoDB" id="9807213at2"/>
<reference evidence="1 2" key="1">
    <citation type="submission" date="2018-08" db="EMBL/GenBank/DDBJ databases">
        <title>Meiothermus terrae DSM 26712 genome sequencing project.</title>
        <authorList>
            <person name="Da Costa M.S."/>
            <person name="Albuquerque L."/>
            <person name="Raposo P."/>
            <person name="Froufe H.J.C."/>
            <person name="Barroso C.S."/>
            <person name="Egas C."/>
        </authorList>
    </citation>
    <scope>NUCLEOTIDE SEQUENCE [LARGE SCALE GENOMIC DNA]</scope>
    <source>
        <strain evidence="1 2">DSM 26712</strain>
    </source>
</reference>
<name>A0A399EMS3_9DEIN</name>
<evidence type="ECO:0000313" key="2">
    <source>
        <dbReference type="Proteomes" id="UP000265715"/>
    </source>
</evidence>
<organism evidence="1 2">
    <name type="scientific">Calidithermus terrae</name>
    <dbReference type="NCBI Taxonomy" id="1408545"/>
    <lineage>
        <taxon>Bacteria</taxon>
        <taxon>Thermotogati</taxon>
        <taxon>Deinococcota</taxon>
        <taxon>Deinococci</taxon>
        <taxon>Thermales</taxon>
        <taxon>Thermaceae</taxon>
        <taxon>Calidithermus</taxon>
    </lineage>
</organism>
<protein>
    <submittedName>
        <fullName evidence="1">Uncharacterized protein</fullName>
    </submittedName>
</protein>
<comment type="caution">
    <text evidence="1">The sequence shown here is derived from an EMBL/GenBank/DDBJ whole genome shotgun (WGS) entry which is preliminary data.</text>
</comment>
<sequence>MYRVLRSKIIGWRGKTLLARSEPLLHECEPHWWLAQPLTKRPDRFRFYIDGRGPRPDNYPCGSGIDMHSRRLVELLSAQGVRHEAFPADVIDARTGEGLGSDYMAFHLLEIHPAVDHRRSDLTYDGDGADRAVIRAVRRLVLTEECLRAGRPMFRPAELFGLVLVHERLVAVMEDHGITGNVYTPLEQFRVGG</sequence>
<keyword evidence="2" id="KW-1185">Reference proteome</keyword>
<dbReference type="EMBL" id="QXDL01000085">
    <property type="protein sequence ID" value="RIH83772.1"/>
    <property type="molecule type" value="Genomic_DNA"/>
</dbReference>